<dbReference type="InterPro" id="IPR002213">
    <property type="entry name" value="UDP_glucos_trans"/>
</dbReference>
<protein>
    <submittedName>
        <fullName evidence="6">MGT family glycosyltransferase</fullName>
    </submittedName>
</protein>
<keyword evidence="2" id="KW-0328">Glycosyltransferase</keyword>
<dbReference type="EMBL" id="RBXO01000001">
    <property type="protein sequence ID" value="RKT56176.1"/>
    <property type="molecule type" value="Genomic_DNA"/>
</dbReference>
<organism evidence="6 7">
    <name type="scientific">Saccharothrix australiensis</name>
    <dbReference type="NCBI Taxonomy" id="2072"/>
    <lineage>
        <taxon>Bacteria</taxon>
        <taxon>Bacillati</taxon>
        <taxon>Actinomycetota</taxon>
        <taxon>Actinomycetes</taxon>
        <taxon>Pseudonocardiales</taxon>
        <taxon>Pseudonocardiaceae</taxon>
        <taxon>Saccharothrix</taxon>
    </lineage>
</organism>
<keyword evidence="3 6" id="KW-0808">Transferase</keyword>
<feature type="domain" description="Erythromycin biosynthesis protein CIII-like N-terminal" evidence="5">
    <location>
        <begin position="25"/>
        <end position="227"/>
    </location>
</feature>
<keyword evidence="7" id="KW-1185">Reference proteome</keyword>
<dbReference type="AlphaFoldDB" id="A0A495W3C6"/>
<dbReference type="PANTHER" id="PTHR48050">
    <property type="entry name" value="STEROL 3-BETA-GLUCOSYLTRANSFERASE"/>
    <property type="match status" value="1"/>
</dbReference>
<evidence type="ECO:0000256" key="1">
    <source>
        <dbReference type="ARBA" id="ARBA00006962"/>
    </source>
</evidence>
<dbReference type="InterPro" id="IPR050426">
    <property type="entry name" value="Glycosyltransferase_28"/>
</dbReference>
<dbReference type="Pfam" id="PF06722">
    <property type="entry name" value="EryCIII-like_C"/>
    <property type="match status" value="1"/>
</dbReference>
<dbReference type="PANTHER" id="PTHR48050:SF13">
    <property type="entry name" value="STEROL 3-BETA-GLUCOSYLTRANSFERASE UGT80A2"/>
    <property type="match status" value="1"/>
</dbReference>
<dbReference type="SUPFAM" id="SSF53756">
    <property type="entry name" value="UDP-Glycosyltransferase/glycogen phosphorylase"/>
    <property type="match status" value="1"/>
</dbReference>
<name>A0A495W3C6_9PSEU</name>
<dbReference type="InterPro" id="IPR010610">
    <property type="entry name" value="EryCIII-like_C"/>
</dbReference>
<comment type="similarity">
    <text evidence="1">Belongs to the glycosyltransferase 28 family.</text>
</comment>
<dbReference type="Proteomes" id="UP000282084">
    <property type="component" value="Unassembled WGS sequence"/>
</dbReference>
<dbReference type="Pfam" id="PF21036">
    <property type="entry name" value="EryCIII-like_N"/>
    <property type="match status" value="1"/>
</dbReference>
<evidence type="ECO:0000313" key="7">
    <source>
        <dbReference type="Proteomes" id="UP000282084"/>
    </source>
</evidence>
<feature type="domain" description="Erythromycin biosynthesis protein CIII-like C-terminal" evidence="4">
    <location>
        <begin position="257"/>
        <end position="381"/>
    </location>
</feature>
<dbReference type="GO" id="GO:0008194">
    <property type="term" value="F:UDP-glycosyltransferase activity"/>
    <property type="evidence" value="ECO:0007669"/>
    <property type="project" value="InterPro"/>
</dbReference>
<dbReference type="GO" id="GO:0016758">
    <property type="term" value="F:hexosyltransferase activity"/>
    <property type="evidence" value="ECO:0007669"/>
    <property type="project" value="UniProtKB-ARBA"/>
</dbReference>
<dbReference type="FunFam" id="3.40.50.2000:FF:000072">
    <property type="entry name" value="Glycosyl transferase"/>
    <property type="match status" value="1"/>
</dbReference>
<dbReference type="RefSeq" id="WP_121007782.1">
    <property type="nucleotide sequence ID" value="NZ_RBXO01000001.1"/>
</dbReference>
<evidence type="ECO:0000256" key="3">
    <source>
        <dbReference type="ARBA" id="ARBA00022679"/>
    </source>
</evidence>
<gene>
    <name evidence="6" type="ORF">C8E97_4865</name>
</gene>
<proteinExistence type="inferred from homology"/>
<comment type="caution">
    <text evidence="6">The sequence shown here is derived from an EMBL/GenBank/DDBJ whole genome shotgun (WGS) entry which is preliminary data.</text>
</comment>
<sequence>MKILFSSLGSHGHTYPLLPLASAAHEQGHEVVYATSTDFVDTVTGLGIRHRKAGTSIRQAFTDAYGPTDPRTVSKEQLPALAMKIFGELLPRSVHADLAPFFGEWRPDLVVHEVGNPGAGLAARAAGIPAICHGFGRVWNGEELFRSDGPNPLAEFAGELGVELPAEDPMLLGNPYLDVCPPSVQNKRFLSAHDTIIPLRPVPFAEPGELPDWVREHSRPLVYLTLGTAFGDPGVLRNAIAGLATLEDARVLVAAGPTVPVEALGEVPEHVTVLPWVPQADLLPHTDLVVHHGGSGTTLGTFAAGVPQLILPQGADQFSNAEAVVEHGLGAQLLEEAVTADAVAEQARRLLSDTVVAQAAKAIAAEVAAMPSPAEVATRLPEYAR</sequence>
<dbReference type="Gene3D" id="3.40.50.2000">
    <property type="entry name" value="Glycogen Phosphorylase B"/>
    <property type="match status" value="2"/>
</dbReference>
<dbReference type="OrthoDB" id="5488434at2"/>
<dbReference type="CDD" id="cd03784">
    <property type="entry name" value="GT1_Gtf-like"/>
    <property type="match status" value="1"/>
</dbReference>
<evidence type="ECO:0000256" key="2">
    <source>
        <dbReference type="ARBA" id="ARBA00022676"/>
    </source>
</evidence>
<reference evidence="6 7" key="1">
    <citation type="submission" date="2018-10" db="EMBL/GenBank/DDBJ databases">
        <title>Sequencing the genomes of 1000 actinobacteria strains.</title>
        <authorList>
            <person name="Klenk H.-P."/>
        </authorList>
    </citation>
    <scope>NUCLEOTIDE SEQUENCE [LARGE SCALE GENOMIC DNA]</scope>
    <source>
        <strain evidence="6 7">DSM 43800</strain>
    </source>
</reference>
<accession>A0A495W3C6</accession>
<dbReference type="InterPro" id="IPR048284">
    <property type="entry name" value="EryCIII-like_N"/>
</dbReference>
<dbReference type="GO" id="GO:0017000">
    <property type="term" value="P:antibiotic biosynthetic process"/>
    <property type="evidence" value="ECO:0007669"/>
    <property type="project" value="UniProtKB-ARBA"/>
</dbReference>
<evidence type="ECO:0000313" key="6">
    <source>
        <dbReference type="EMBL" id="RKT56176.1"/>
    </source>
</evidence>
<evidence type="ECO:0000259" key="5">
    <source>
        <dbReference type="Pfam" id="PF21036"/>
    </source>
</evidence>
<evidence type="ECO:0000259" key="4">
    <source>
        <dbReference type="Pfam" id="PF06722"/>
    </source>
</evidence>